<protein>
    <submittedName>
        <fullName evidence="4">MBL fold metallo-hydrolase</fullName>
    </submittedName>
</protein>
<proteinExistence type="predicted"/>
<reference evidence="4 5" key="1">
    <citation type="submission" date="2018-03" db="EMBL/GenBank/DDBJ databases">
        <title>Whole genome sequencing of Histamine producing bacteria.</title>
        <authorList>
            <person name="Butler K."/>
        </authorList>
    </citation>
    <scope>NUCLEOTIDE SEQUENCE [LARGE SCALE GENOMIC DNA]</scope>
    <source>
        <strain evidence="4 5">DSM 19138</strain>
    </source>
</reference>
<gene>
    <name evidence="4" type="ORF">C9J01_19615</name>
</gene>
<evidence type="ECO:0000313" key="4">
    <source>
        <dbReference type="EMBL" id="PSW10063.1"/>
    </source>
</evidence>
<comment type="caution">
    <text evidence="4">The sequence shown here is derived from an EMBL/GenBank/DDBJ whole genome shotgun (WGS) entry which is preliminary data.</text>
</comment>
<organism evidence="4 5">
    <name type="scientific">Photobacterium rosenbergii</name>
    <dbReference type="NCBI Taxonomy" id="294936"/>
    <lineage>
        <taxon>Bacteria</taxon>
        <taxon>Pseudomonadati</taxon>
        <taxon>Pseudomonadota</taxon>
        <taxon>Gammaproteobacteria</taxon>
        <taxon>Vibrionales</taxon>
        <taxon>Vibrionaceae</taxon>
        <taxon>Photobacterium</taxon>
    </lineage>
</organism>
<feature type="domain" description="Metallo-beta-lactamase" evidence="3">
    <location>
        <begin position="50"/>
        <end position="261"/>
    </location>
</feature>
<dbReference type="Gene3D" id="3.60.15.10">
    <property type="entry name" value="Ribonuclease Z/Hydroxyacylglutathione hydrolase-like"/>
    <property type="match status" value="1"/>
</dbReference>
<dbReference type="GO" id="GO:0042781">
    <property type="term" value="F:3'-tRNA processing endoribonuclease activity"/>
    <property type="evidence" value="ECO:0007669"/>
    <property type="project" value="TreeGrafter"/>
</dbReference>
<keyword evidence="2" id="KW-0732">Signal</keyword>
<evidence type="ECO:0000256" key="2">
    <source>
        <dbReference type="SAM" id="SignalP"/>
    </source>
</evidence>
<evidence type="ECO:0000256" key="1">
    <source>
        <dbReference type="ARBA" id="ARBA00022801"/>
    </source>
</evidence>
<feature type="chain" id="PRO_5015556455" evidence="2">
    <location>
        <begin position="27"/>
        <end position="315"/>
    </location>
</feature>
<evidence type="ECO:0000313" key="5">
    <source>
        <dbReference type="Proteomes" id="UP000241346"/>
    </source>
</evidence>
<dbReference type="InterPro" id="IPR001279">
    <property type="entry name" value="Metallo-B-lactamas"/>
</dbReference>
<dbReference type="SMART" id="SM00849">
    <property type="entry name" value="Lactamase_B"/>
    <property type="match status" value="1"/>
</dbReference>
<evidence type="ECO:0000259" key="3">
    <source>
        <dbReference type="SMART" id="SM00849"/>
    </source>
</evidence>
<dbReference type="EMBL" id="PYMB01000012">
    <property type="protein sequence ID" value="PSW10063.1"/>
    <property type="molecule type" value="Genomic_DNA"/>
</dbReference>
<dbReference type="PANTHER" id="PTHR46018">
    <property type="entry name" value="ZINC PHOSPHODIESTERASE ELAC PROTEIN 1"/>
    <property type="match status" value="1"/>
</dbReference>
<dbReference type="PANTHER" id="PTHR46018:SF2">
    <property type="entry name" value="ZINC PHOSPHODIESTERASE ELAC PROTEIN 1"/>
    <property type="match status" value="1"/>
</dbReference>
<feature type="signal peptide" evidence="2">
    <location>
        <begin position="1"/>
        <end position="26"/>
    </location>
</feature>
<sequence length="315" mass="34989">MRQSMLFRFCFMVVAFCLSLGVSAQAISPSKVTQVVMLGTGTPFNDAQHSGQSVAIVVNGEVYLVDFGPGVARQIDAARQKGFDGFPGNTLRPTFIKTAFLTHLDSDHTMGIADIILTPWVLGRKEPLNLYGPPNTNFLVNNTLKAFDKDIAHRMNGAQPANPDGYKVNTTIIREPGVVYKDDNVTVEAFNARHGDWPDGYALGYRFTTPDRVIVVSGDTTYDEKVIENYKGADILIHEVYSMKGLAKRTPDWQKYHQAAHTSTKQLATIGDIIKPQLMVLNHVLYFGTSSTSVDNEFSQYYQGKYVMAQDLDVY</sequence>
<accession>A0A2T3N9H4</accession>
<dbReference type="Pfam" id="PF12706">
    <property type="entry name" value="Lactamase_B_2"/>
    <property type="match status" value="1"/>
</dbReference>
<dbReference type="AlphaFoldDB" id="A0A2T3N9H4"/>
<name>A0A2T3N9H4_9GAMM</name>
<dbReference type="InterPro" id="IPR036866">
    <property type="entry name" value="RibonucZ/Hydroxyglut_hydro"/>
</dbReference>
<dbReference type="CDD" id="cd07719">
    <property type="entry name" value="arylsulfatase_AtsA-like_MBL-fold"/>
    <property type="match status" value="1"/>
</dbReference>
<keyword evidence="1 4" id="KW-0378">Hydrolase</keyword>
<dbReference type="RefSeq" id="WP_107299830.1">
    <property type="nucleotide sequence ID" value="NZ_PYMB01000012.1"/>
</dbReference>
<dbReference type="InterPro" id="IPR044094">
    <property type="entry name" value="AtsA-like_MBL-fold"/>
</dbReference>
<dbReference type="Proteomes" id="UP000241346">
    <property type="component" value="Unassembled WGS sequence"/>
</dbReference>
<dbReference type="SUPFAM" id="SSF56281">
    <property type="entry name" value="Metallo-hydrolase/oxidoreductase"/>
    <property type="match status" value="1"/>
</dbReference>